<dbReference type="EMBL" id="SIDB01000009">
    <property type="protein sequence ID" value="KAI3428005.1"/>
    <property type="molecule type" value="Genomic_DNA"/>
</dbReference>
<keyword evidence="2" id="KW-0732">Signal</keyword>
<dbReference type="PANTHER" id="PTHR35128">
    <property type="entry name" value="SECRETION-REGULATING GUANINE NUCLEOTIDE EXCHANGE FACTOR"/>
    <property type="match status" value="1"/>
</dbReference>
<accession>A0A9D4TKA1</accession>
<evidence type="ECO:0000313" key="4">
    <source>
        <dbReference type="Proteomes" id="UP001055712"/>
    </source>
</evidence>
<protein>
    <submittedName>
        <fullName evidence="3">Uncharacterized protein</fullName>
    </submittedName>
</protein>
<dbReference type="Proteomes" id="UP001055712">
    <property type="component" value="Unassembled WGS sequence"/>
</dbReference>
<name>A0A9D4TKA1_CHLVU</name>
<sequence>MPGTRAVLRAALLLALSLLMVRAEAGLQDTVRVSSIPMSTDAEAAVATQLLSALTWASNELNTGRADDFVAAYEAPVGAADVDVERIATKVIAASLATWQLGVIDSPTNRGMKPERFTMYNRTHYFQIPKDPIGTLVWFHGCVHDASAGWPYDPEDCPECLGLPEEVAHTKQALAHGYVFLAVESRNRDLKGRCFDFGPDNSTSDTFEAPEIVQRFVTVKGLTKLPIYSAGVSSGASFAVKLPKAFFSPEYTVRVSGAISEANAISIEAWGLLNTQGGLRFPRFPPVAYVIMGQEDPGSREQMLENVGLFKKFGIPSDWVSVWPRTVNSSYFSDRSPAIELKQSRAIYRALKALGVVDEDGHLTGNPRHDVRNKTSPLFQWNVRLQQRLPWLNRNRDKPPMLTVLSDRGTIYEELNVAFAQHEIIADYLVPCLVWLRSKGKQDLKELSKQLGVQRLRDLTMTRIYFSPPPPPPRANPAGLRRKPPSGLKKLFDAGVG</sequence>
<evidence type="ECO:0000313" key="3">
    <source>
        <dbReference type="EMBL" id="KAI3428005.1"/>
    </source>
</evidence>
<proteinExistence type="predicted"/>
<evidence type="ECO:0000256" key="2">
    <source>
        <dbReference type="SAM" id="SignalP"/>
    </source>
</evidence>
<keyword evidence="4" id="KW-1185">Reference proteome</keyword>
<gene>
    <name evidence="3" type="ORF">D9Q98_006391</name>
</gene>
<organism evidence="3 4">
    <name type="scientific">Chlorella vulgaris</name>
    <name type="common">Green alga</name>
    <dbReference type="NCBI Taxonomy" id="3077"/>
    <lineage>
        <taxon>Eukaryota</taxon>
        <taxon>Viridiplantae</taxon>
        <taxon>Chlorophyta</taxon>
        <taxon>core chlorophytes</taxon>
        <taxon>Trebouxiophyceae</taxon>
        <taxon>Chlorellales</taxon>
        <taxon>Chlorellaceae</taxon>
        <taxon>Chlorella clade</taxon>
        <taxon>Chlorella</taxon>
    </lineage>
</organism>
<reference evidence="3" key="1">
    <citation type="journal article" date="2019" name="Plant J.">
        <title>Chlorella vulgaris genome assembly and annotation reveals the molecular basis for metabolic acclimation to high light conditions.</title>
        <authorList>
            <person name="Cecchin M."/>
            <person name="Marcolungo L."/>
            <person name="Rossato M."/>
            <person name="Girolomoni L."/>
            <person name="Cosentino E."/>
            <person name="Cuine S."/>
            <person name="Li-Beisson Y."/>
            <person name="Delledonne M."/>
            <person name="Ballottari M."/>
        </authorList>
    </citation>
    <scope>NUCLEOTIDE SEQUENCE</scope>
    <source>
        <strain evidence="3">211/11P</strain>
    </source>
</reference>
<feature type="region of interest" description="Disordered" evidence="1">
    <location>
        <begin position="466"/>
        <end position="497"/>
    </location>
</feature>
<dbReference type="AlphaFoldDB" id="A0A9D4TKA1"/>
<feature type="chain" id="PRO_5038767714" evidence="2">
    <location>
        <begin position="26"/>
        <end position="497"/>
    </location>
</feature>
<comment type="caution">
    <text evidence="3">The sequence shown here is derived from an EMBL/GenBank/DDBJ whole genome shotgun (WGS) entry which is preliminary data.</text>
</comment>
<dbReference type="OrthoDB" id="10022521at2759"/>
<dbReference type="PANTHER" id="PTHR35128:SF1">
    <property type="entry name" value="SECRETION-REGULATING GUANINE NUCLEOTIDE EXCHANGE FACTOR"/>
    <property type="match status" value="1"/>
</dbReference>
<dbReference type="SUPFAM" id="SSF53474">
    <property type="entry name" value="alpha/beta-Hydrolases"/>
    <property type="match status" value="1"/>
</dbReference>
<dbReference type="InterPro" id="IPR029058">
    <property type="entry name" value="AB_hydrolase_fold"/>
</dbReference>
<reference evidence="3" key="2">
    <citation type="submission" date="2020-11" db="EMBL/GenBank/DDBJ databases">
        <authorList>
            <person name="Cecchin M."/>
            <person name="Marcolungo L."/>
            <person name="Rossato M."/>
            <person name="Girolomoni L."/>
            <person name="Cosentino E."/>
            <person name="Cuine S."/>
            <person name="Li-Beisson Y."/>
            <person name="Delledonne M."/>
            <person name="Ballottari M."/>
        </authorList>
    </citation>
    <scope>NUCLEOTIDE SEQUENCE</scope>
    <source>
        <strain evidence="3">211/11P</strain>
        <tissue evidence="3">Whole cell</tissue>
    </source>
</reference>
<evidence type="ECO:0000256" key="1">
    <source>
        <dbReference type="SAM" id="MobiDB-lite"/>
    </source>
</evidence>
<feature type="signal peptide" evidence="2">
    <location>
        <begin position="1"/>
        <end position="25"/>
    </location>
</feature>